<dbReference type="InterPro" id="IPR037129">
    <property type="entry name" value="XPA_sf"/>
</dbReference>
<accession>A0A210R2J8</accession>
<gene>
    <name evidence="12" type="ORF">KP79_PYT14675</name>
</gene>
<evidence type="ECO:0000256" key="10">
    <source>
        <dbReference type="SAM" id="MobiDB-lite"/>
    </source>
</evidence>
<dbReference type="CDD" id="cd21076">
    <property type="entry name" value="DBD_XPA"/>
    <property type="match status" value="1"/>
</dbReference>
<evidence type="ECO:0000259" key="11">
    <source>
        <dbReference type="Pfam" id="PF05181"/>
    </source>
</evidence>
<evidence type="ECO:0000256" key="7">
    <source>
        <dbReference type="ARBA" id="ARBA00023125"/>
    </source>
</evidence>
<evidence type="ECO:0000256" key="3">
    <source>
        <dbReference type="ARBA" id="ARBA00022723"/>
    </source>
</evidence>
<dbReference type="Proteomes" id="UP000242188">
    <property type="component" value="Unassembled WGS sequence"/>
</dbReference>
<keyword evidence="9" id="KW-0539">Nucleus</keyword>
<evidence type="ECO:0000313" key="13">
    <source>
        <dbReference type="Proteomes" id="UP000242188"/>
    </source>
</evidence>
<dbReference type="AlphaFoldDB" id="A0A210R2J8"/>
<dbReference type="InterPro" id="IPR000465">
    <property type="entry name" value="XPA/RAD14"/>
</dbReference>
<dbReference type="OrthoDB" id="68328at2759"/>
<comment type="caution">
    <text evidence="12">The sequence shown here is derived from an EMBL/GenBank/DDBJ whole genome shotgun (WGS) entry which is preliminary data.</text>
</comment>
<dbReference type="GO" id="GO:0000715">
    <property type="term" value="P:nucleotide-excision repair, DNA damage recognition"/>
    <property type="evidence" value="ECO:0007669"/>
    <property type="project" value="TreeGrafter"/>
</dbReference>
<comment type="subcellular location">
    <subcellularLocation>
        <location evidence="1">Nucleus</location>
    </subcellularLocation>
</comment>
<evidence type="ECO:0000256" key="9">
    <source>
        <dbReference type="ARBA" id="ARBA00023242"/>
    </source>
</evidence>
<reference evidence="12 13" key="1">
    <citation type="journal article" date="2017" name="Nat. Ecol. Evol.">
        <title>Scallop genome provides insights into evolution of bilaterian karyotype and development.</title>
        <authorList>
            <person name="Wang S."/>
            <person name="Zhang J."/>
            <person name="Jiao W."/>
            <person name="Li J."/>
            <person name="Xun X."/>
            <person name="Sun Y."/>
            <person name="Guo X."/>
            <person name="Huan P."/>
            <person name="Dong B."/>
            <person name="Zhang L."/>
            <person name="Hu X."/>
            <person name="Sun X."/>
            <person name="Wang J."/>
            <person name="Zhao C."/>
            <person name="Wang Y."/>
            <person name="Wang D."/>
            <person name="Huang X."/>
            <person name="Wang R."/>
            <person name="Lv J."/>
            <person name="Li Y."/>
            <person name="Zhang Z."/>
            <person name="Liu B."/>
            <person name="Lu W."/>
            <person name="Hui Y."/>
            <person name="Liang J."/>
            <person name="Zhou Z."/>
            <person name="Hou R."/>
            <person name="Li X."/>
            <person name="Liu Y."/>
            <person name="Li H."/>
            <person name="Ning X."/>
            <person name="Lin Y."/>
            <person name="Zhao L."/>
            <person name="Xing Q."/>
            <person name="Dou J."/>
            <person name="Li Y."/>
            <person name="Mao J."/>
            <person name="Guo H."/>
            <person name="Dou H."/>
            <person name="Li T."/>
            <person name="Mu C."/>
            <person name="Jiang W."/>
            <person name="Fu Q."/>
            <person name="Fu X."/>
            <person name="Miao Y."/>
            <person name="Liu J."/>
            <person name="Yu Q."/>
            <person name="Li R."/>
            <person name="Liao H."/>
            <person name="Li X."/>
            <person name="Kong Y."/>
            <person name="Jiang Z."/>
            <person name="Chourrout D."/>
            <person name="Li R."/>
            <person name="Bao Z."/>
        </authorList>
    </citation>
    <scope>NUCLEOTIDE SEQUENCE [LARGE SCALE GENOMIC DNA]</scope>
    <source>
        <strain evidence="12 13">PY_sf001</strain>
    </source>
</reference>
<dbReference type="SUPFAM" id="SSF57716">
    <property type="entry name" value="Glucocorticoid receptor-like (DNA-binding domain)"/>
    <property type="match status" value="1"/>
</dbReference>
<dbReference type="GO" id="GO:0008270">
    <property type="term" value="F:zinc ion binding"/>
    <property type="evidence" value="ECO:0007669"/>
    <property type="project" value="UniProtKB-KW"/>
</dbReference>
<keyword evidence="4" id="KW-0227">DNA damage</keyword>
<dbReference type="PANTHER" id="PTHR10142">
    <property type="entry name" value="DNA REPAIR PROTEIN COMPLEMENTING XP-A CELLS"/>
    <property type="match status" value="1"/>
</dbReference>
<evidence type="ECO:0000256" key="1">
    <source>
        <dbReference type="ARBA" id="ARBA00004123"/>
    </source>
</evidence>
<dbReference type="GO" id="GO:0006284">
    <property type="term" value="P:base-excision repair"/>
    <property type="evidence" value="ECO:0007669"/>
    <property type="project" value="TreeGrafter"/>
</dbReference>
<keyword evidence="3" id="KW-0479">Metal-binding</keyword>
<dbReference type="EMBL" id="NEDP02000703">
    <property type="protein sequence ID" value="OWF55310.1"/>
    <property type="molecule type" value="Genomic_DNA"/>
</dbReference>
<dbReference type="NCBIfam" id="TIGR00598">
    <property type="entry name" value="rad14"/>
    <property type="match status" value="1"/>
</dbReference>
<dbReference type="Pfam" id="PF05181">
    <property type="entry name" value="XPA_C"/>
    <property type="match status" value="1"/>
</dbReference>
<keyword evidence="13" id="KW-1185">Reference proteome</keyword>
<protein>
    <submittedName>
        <fullName evidence="12">DNA repair protein complementing XP-A cell</fullName>
    </submittedName>
</protein>
<dbReference type="GO" id="GO:0070914">
    <property type="term" value="P:UV-damage excision repair"/>
    <property type="evidence" value="ECO:0007669"/>
    <property type="project" value="TreeGrafter"/>
</dbReference>
<sequence>MDEQPVDHGDAEESVQKLSDSQRARIERNRQRALMLKQTRLSTRPYTTEKPGSSGEKVKAPAKIIDTGAGFFLEEEEEGEQKTRAKVKHQLGPVIGVENLLCDGCEKEFMDSFLHTNFDVSICDKCKESEDDNPLITKTDAKNKYLLKDADFDRREPPLKFIVRKNPRHNTWGDMKLFYEPQVYERAIEVWGSEESIEEAHEKRAENREKTKQKKFDKKVKELRHAVRSSLVKKDRGPHVHEFGEEVYDEAEDEYSKACTTCGHVSTYEKM</sequence>
<keyword evidence="8" id="KW-0234">DNA repair</keyword>
<dbReference type="GO" id="GO:0003684">
    <property type="term" value="F:damaged DNA binding"/>
    <property type="evidence" value="ECO:0007669"/>
    <property type="project" value="InterPro"/>
</dbReference>
<feature type="domain" description="XPA C-terminal" evidence="11">
    <location>
        <begin position="135"/>
        <end position="183"/>
    </location>
</feature>
<comment type="similarity">
    <text evidence="2">Belongs to the XPA family.</text>
</comment>
<name>A0A210R2J8_MIZYE</name>
<proteinExistence type="inferred from homology"/>
<dbReference type="Gene3D" id="3.90.530.10">
    <property type="entry name" value="XPA C-terminal domain"/>
    <property type="match status" value="1"/>
</dbReference>
<dbReference type="GO" id="GO:0000110">
    <property type="term" value="C:nucleotide-excision repair factor 1 complex"/>
    <property type="evidence" value="ECO:0007669"/>
    <property type="project" value="TreeGrafter"/>
</dbReference>
<keyword evidence="7" id="KW-0238">DNA-binding</keyword>
<evidence type="ECO:0000256" key="2">
    <source>
        <dbReference type="ARBA" id="ARBA00005548"/>
    </source>
</evidence>
<feature type="region of interest" description="Disordered" evidence="10">
    <location>
        <begin position="1"/>
        <end position="58"/>
    </location>
</feature>
<evidence type="ECO:0000256" key="8">
    <source>
        <dbReference type="ARBA" id="ARBA00023204"/>
    </source>
</evidence>
<dbReference type="GO" id="GO:1901255">
    <property type="term" value="P:nucleotide-excision repair involved in interstrand cross-link repair"/>
    <property type="evidence" value="ECO:0007669"/>
    <property type="project" value="TreeGrafter"/>
</dbReference>
<dbReference type="STRING" id="6573.A0A210R2J8"/>
<dbReference type="PANTHER" id="PTHR10142:SF0">
    <property type="entry name" value="DNA REPAIR PROTEIN COMPLEMENTING XP-A CELLS"/>
    <property type="match status" value="1"/>
</dbReference>
<evidence type="ECO:0000256" key="6">
    <source>
        <dbReference type="ARBA" id="ARBA00022833"/>
    </source>
</evidence>
<evidence type="ECO:0000313" key="12">
    <source>
        <dbReference type="EMBL" id="OWF55310.1"/>
    </source>
</evidence>
<organism evidence="12 13">
    <name type="scientific">Mizuhopecten yessoensis</name>
    <name type="common">Japanese scallop</name>
    <name type="synonym">Patinopecten yessoensis</name>
    <dbReference type="NCBI Taxonomy" id="6573"/>
    <lineage>
        <taxon>Eukaryota</taxon>
        <taxon>Metazoa</taxon>
        <taxon>Spiralia</taxon>
        <taxon>Lophotrochozoa</taxon>
        <taxon>Mollusca</taxon>
        <taxon>Bivalvia</taxon>
        <taxon>Autobranchia</taxon>
        <taxon>Pteriomorphia</taxon>
        <taxon>Pectinida</taxon>
        <taxon>Pectinoidea</taxon>
        <taxon>Pectinidae</taxon>
        <taxon>Mizuhopecten</taxon>
    </lineage>
</organism>
<keyword evidence="5" id="KW-0863">Zinc-finger</keyword>
<dbReference type="SUPFAM" id="SSF46955">
    <property type="entry name" value="Putative DNA-binding domain"/>
    <property type="match status" value="1"/>
</dbReference>
<keyword evidence="6" id="KW-0862">Zinc</keyword>
<dbReference type="Pfam" id="PF01286">
    <property type="entry name" value="XPA_N"/>
    <property type="match status" value="1"/>
</dbReference>
<evidence type="ECO:0000256" key="5">
    <source>
        <dbReference type="ARBA" id="ARBA00022771"/>
    </source>
</evidence>
<feature type="compositionally biased region" description="Basic and acidic residues" evidence="10">
    <location>
        <begin position="1"/>
        <end position="30"/>
    </location>
</feature>
<dbReference type="InterPro" id="IPR022652">
    <property type="entry name" value="Znf_XPA_CS"/>
</dbReference>
<dbReference type="InterPro" id="IPR009061">
    <property type="entry name" value="DNA-bd_dom_put_sf"/>
</dbReference>
<dbReference type="InterPro" id="IPR022656">
    <property type="entry name" value="XPA_C"/>
</dbReference>
<evidence type="ECO:0000256" key="4">
    <source>
        <dbReference type="ARBA" id="ARBA00022763"/>
    </source>
</evidence>